<evidence type="ECO:0000256" key="5">
    <source>
        <dbReference type="ARBA" id="ARBA00023136"/>
    </source>
</evidence>
<evidence type="ECO:0000256" key="6">
    <source>
        <dbReference type="SAM" id="Phobius"/>
    </source>
</evidence>
<comment type="subcellular location">
    <subcellularLocation>
        <location evidence="1">Membrane</location>
        <topology evidence="1">Multi-pass membrane protein</topology>
    </subcellularLocation>
</comment>
<keyword evidence="4 6" id="KW-1133">Transmembrane helix</keyword>
<evidence type="ECO:0000256" key="1">
    <source>
        <dbReference type="ARBA" id="ARBA00004141"/>
    </source>
</evidence>
<keyword evidence="3 6" id="KW-0812">Transmembrane</keyword>
<name>A0ABV9N536_9FLAO</name>
<keyword evidence="9" id="KW-1185">Reference proteome</keyword>
<protein>
    <submittedName>
        <fullName evidence="8">GtrA family protein</fullName>
    </submittedName>
</protein>
<organism evidence="8 9">
    <name type="scientific">Geojedonia litorea</name>
    <dbReference type="NCBI Taxonomy" id="1268269"/>
    <lineage>
        <taxon>Bacteria</taxon>
        <taxon>Pseudomonadati</taxon>
        <taxon>Bacteroidota</taxon>
        <taxon>Flavobacteriia</taxon>
        <taxon>Flavobacteriales</taxon>
        <taxon>Flavobacteriaceae</taxon>
        <taxon>Geojedonia</taxon>
    </lineage>
</organism>
<feature type="transmembrane region" description="Helical" evidence="6">
    <location>
        <begin position="41"/>
        <end position="65"/>
    </location>
</feature>
<feature type="domain" description="GtrA/DPMS transmembrane" evidence="7">
    <location>
        <begin position="16"/>
        <end position="129"/>
    </location>
</feature>
<evidence type="ECO:0000256" key="3">
    <source>
        <dbReference type="ARBA" id="ARBA00022692"/>
    </source>
</evidence>
<proteinExistence type="inferred from homology"/>
<sequence length="134" mass="15473">MGIDKVDSKIKRQLIRFFFAGICAVLIDFVVYFMLVELLNVKYAIAKFISFFSGTIVSYIINKLWTFEQKQKSPKQFWLFMILYTMTLGVNVGINALALIILNNVLFAFICATGASTVLNFIGQKYWVFKERQL</sequence>
<feature type="transmembrane region" description="Helical" evidence="6">
    <location>
        <begin position="107"/>
        <end position="128"/>
    </location>
</feature>
<reference evidence="9" key="1">
    <citation type="journal article" date="2019" name="Int. J. Syst. Evol. Microbiol.">
        <title>The Global Catalogue of Microorganisms (GCM) 10K type strain sequencing project: providing services to taxonomists for standard genome sequencing and annotation.</title>
        <authorList>
            <consortium name="The Broad Institute Genomics Platform"/>
            <consortium name="The Broad Institute Genome Sequencing Center for Infectious Disease"/>
            <person name="Wu L."/>
            <person name="Ma J."/>
        </authorList>
    </citation>
    <scope>NUCLEOTIDE SEQUENCE [LARGE SCALE GENOMIC DNA]</scope>
    <source>
        <strain evidence="9">CCUG 63682</strain>
    </source>
</reference>
<dbReference type="EMBL" id="JBHSGP010000014">
    <property type="protein sequence ID" value="MFC4722890.1"/>
    <property type="molecule type" value="Genomic_DNA"/>
</dbReference>
<dbReference type="PANTHER" id="PTHR38459">
    <property type="entry name" value="PROPHAGE BACTOPRENOL-LINKED GLUCOSE TRANSLOCASE HOMOLOG"/>
    <property type="match status" value="1"/>
</dbReference>
<comment type="caution">
    <text evidence="8">The sequence shown here is derived from an EMBL/GenBank/DDBJ whole genome shotgun (WGS) entry which is preliminary data.</text>
</comment>
<evidence type="ECO:0000256" key="2">
    <source>
        <dbReference type="ARBA" id="ARBA00009399"/>
    </source>
</evidence>
<dbReference type="PANTHER" id="PTHR38459:SF1">
    <property type="entry name" value="PROPHAGE BACTOPRENOL-LINKED GLUCOSE TRANSLOCASE HOMOLOG"/>
    <property type="match status" value="1"/>
</dbReference>
<accession>A0ABV9N536</accession>
<keyword evidence="5 6" id="KW-0472">Membrane</keyword>
<dbReference type="Pfam" id="PF04138">
    <property type="entry name" value="GtrA_DPMS_TM"/>
    <property type="match status" value="1"/>
</dbReference>
<evidence type="ECO:0000259" key="7">
    <source>
        <dbReference type="Pfam" id="PF04138"/>
    </source>
</evidence>
<evidence type="ECO:0000313" key="8">
    <source>
        <dbReference type="EMBL" id="MFC4722890.1"/>
    </source>
</evidence>
<dbReference type="InterPro" id="IPR051401">
    <property type="entry name" value="GtrA_CellWall_Glycosyl"/>
</dbReference>
<dbReference type="Proteomes" id="UP001595953">
    <property type="component" value="Unassembled WGS sequence"/>
</dbReference>
<feature type="transmembrane region" description="Helical" evidence="6">
    <location>
        <begin position="14"/>
        <end position="35"/>
    </location>
</feature>
<evidence type="ECO:0000313" key="9">
    <source>
        <dbReference type="Proteomes" id="UP001595953"/>
    </source>
</evidence>
<feature type="transmembrane region" description="Helical" evidence="6">
    <location>
        <begin position="77"/>
        <end position="101"/>
    </location>
</feature>
<evidence type="ECO:0000256" key="4">
    <source>
        <dbReference type="ARBA" id="ARBA00022989"/>
    </source>
</evidence>
<dbReference type="RefSeq" id="WP_387963783.1">
    <property type="nucleotide sequence ID" value="NZ_JBHSGP010000014.1"/>
</dbReference>
<comment type="similarity">
    <text evidence="2">Belongs to the GtrA family.</text>
</comment>
<gene>
    <name evidence="8" type="ORF">ACFO5O_11195</name>
</gene>
<dbReference type="InterPro" id="IPR007267">
    <property type="entry name" value="GtrA_DPMS_TM"/>
</dbReference>